<accession>A0ACC2M9R1</accession>
<organism evidence="1 2">
    <name type="scientific">Persea americana</name>
    <name type="common">Avocado</name>
    <dbReference type="NCBI Taxonomy" id="3435"/>
    <lineage>
        <taxon>Eukaryota</taxon>
        <taxon>Viridiplantae</taxon>
        <taxon>Streptophyta</taxon>
        <taxon>Embryophyta</taxon>
        <taxon>Tracheophyta</taxon>
        <taxon>Spermatophyta</taxon>
        <taxon>Magnoliopsida</taxon>
        <taxon>Magnoliidae</taxon>
        <taxon>Laurales</taxon>
        <taxon>Lauraceae</taxon>
        <taxon>Persea</taxon>
    </lineage>
</organism>
<dbReference type="EMBL" id="CM056813">
    <property type="protein sequence ID" value="KAJ8641897.1"/>
    <property type="molecule type" value="Genomic_DNA"/>
</dbReference>
<name>A0ACC2M9R1_PERAE</name>
<evidence type="ECO:0000313" key="1">
    <source>
        <dbReference type="EMBL" id="KAJ8641897.1"/>
    </source>
</evidence>
<sequence>MEDGVCISEEGSIARDCSSREEIAGLCRWEVCFSQIRVCCRASPPRYIDYSVSVHKSVLPLPGVVLLGDWWYWLIHLYSSLVVQGKGDEDAGASRGVHGSLHEVNSYEVREVGGEASSNGPRLSNDVLEKGQAVDGK</sequence>
<evidence type="ECO:0000313" key="2">
    <source>
        <dbReference type="Proteomes" id="UP001234297"/>
    </source>
</evidence>
<proteinExistence type="predicted"/>
<gene>
    <name evidence="1" type="ORF">MRB53_018591</name>
</gene>
<comment type="caution">
    <text evidence="1">The sequence shown here is derived from an EMBL/GenBank/DDBJ whole genome shotgun (WGS) entry which is preliminary data.</text>
</comment>
<reference evidence="1 2" key="1">
    <citation type="journal article" date="2022" name="Hortic Res">
        <title>A haplotype resolved chromosomal level avocado genome allows analysis of novel avocado genes.</title>
        <authorList>
            <person name="Nath O."/>
            <person name="Fletcher S.J."/>
            <person name="Hayward A."/>
            <person name="Shaw L.M."/>
            <person name="Masouleh A.K."/>
            <person name="Furtado A."/>
            <person name="Henry R.J."/>
            <person name="Mitter N."/>
        </authorList>
    </citation>
    <scope>NUCLEOTIDE SEQUENCE [LARGE SCALE GENOMIC DNA]</scope>
    <source>
        <strain evidence="2">cv. Hass</strain>
    </source>
</reference>
<protein>
    <submittedName>
        <fullName evidence="1">Uncharacterized protein</fullName>
    </submittedName>
</protein>
<keyword evidence="2" id="KW-1185">Reference proteome</keyword>
<dbReference type="Proteomes" id="UP001234297">
    <property type="component" value="Chromosome 5"/>
</dbReference>